<dbReference type="Gene3D" id="3.30.420.10">
    <property type="entry name" value="Ribonuclease H-like superfamily/Ribonuclease H"/>
    <property type="match status" value="1"/>
</dbReference>
<evidence type="ECO:0000259" key="1">
    <source>
        <dbReference type="Pfam" id="PF17921"/>
    </source>
</evidence>
<proteinExistence type="predicted"/>
<dbReference type="GO" id="GO:0003676">
    <property type="term" value="F:nucleic acid binding"/>
    <property type="evidence" value="ECO:0007669"/>
    <property type="project" value="InterPro"/>
</dbReference>
<keyword evidence="3" id="KW-1185">Reference proteome</keyword>
<dbReference type="OrthoDB" id="851428at2759"/>
<dbReference type="PANTHER" id="PTHR45835">
    <property type="entry name" value="YALI0A06105P"/>
    <property type="match status" value="1"/>
</dbReference>
<dbReference type="Proteomes" id="UP000325315">
    <property type="component" value="Unassembled WGS sequence"/>
</dbReference>
<feature type="domain" description="Integrase zinc-binding" evidence="1">
    <location>
        <begin position="62"/>
        <end position="112"/>
    </location>
</feature>
<protein>
    <submittedName>
        <fullName evidence="2">DNA/RNA polymerases superfamily protein</fullName>
    </submittedName>
</protein>
<gene>
    <name evidence="2" type="ORF">EPI10_024344</name>
</gene>
<dbReference type="Gene3D" id="1.10.340.70">
    <property type="match status" value="1"/>
</dbReference>
<dbReference type="PANTHER" id="PTHR45835:SF99">
    <property type="entry name" value="CHROMO DOMAIN-CONTAINING PROTEIN-RELATED"/>
    <property type="match status" value="1"/>
</dbReference>
<dbReference type="AlphaFoldDB" id="A0A5B6VXI9"/>
<organism evidence="2 3">
    <name type="scientific">Gossypium australe</name>
    <dbReference type="NCBI Taxonomy" id="47621"/>
    <lineage>
        <taxon>Eukaryota</taxon>
        <taxon>Viridiplantae</taxon>
        <taxon>Streptophyta</taxon>
        <taxon>Embryophyta</taxon>
        <taxon>Tracheophyta</taxon>
        <taxon>Spermatophyta</taxon>
        <taxon>Magnoliopsida</taxon>
        <taxon>eudicotyledons</taxon>
        <taxon>Gunneridae</taxon>
        <taxon>Pentapetalae</taxon>
        <taxon>rosids</taxon>
        <taxon>malvids</taxon>
        <taxon>Malvales</taxon>
        <taxon>Malvaceae</taxon>
        <taxon>Malvoideae</taxon>
        <taxon>Gossypium</taxon>
    </lineage>
</organism>
<dbReference type="EMBL" id="SMMG02000005">
    <property type="protein sequence ID" value="KAA3474010.1"/>
    <property type="molecule type" value="Genomic_DNA"/>
</dbReference>
<dbReference type="InterPro" id="IPR036397">
    <property type="entry name" value="RNaseH_sf"/>
</dbReference>
<name>A0A5B6VXI9_9ROSI</name>
<sequence length="293" mass="33624">MTELKAMFARLSLFNDGGILAKLQVKPSWLNEINNKQLLDESLISRILGIMIMEFCITEDCILRKALSSSYAMHSEGNKIYRDLRDVYWWLGLKRKATEFESHCLMCQQVKAKHQLPSGLLQPVKIPLWKWERVTMDFVSGLPLTPTKKDLVWTDGQLERVIQILDDMLRSCVIDFRGSWKEFLPLIGIASNNNFQSSIKMAPCGALYGRKSHTPLCRTELGERKVLGPELVAETEDKVCLIQDRLKATSDRQKSYTDLKRREIELEVGDHVILKVSLWKKVLRFGQNGTLSP</sequence>
<dbReference type="Pfam" id="PF17921">
    <property type="entry name" value="Integrase_H2C2"/>
    <property type="match status" value="1"/>
</dbReference>
<comment type="caution">
    <text evidence="2">The sequence shown here is derived from an EMBL/GenBank/DDBJ whole genome shotgun (WGS) entry which is preliminary data.</text>
</comment>
<evidence type="ECO:0000313" key="2">
    <source>
        <dbReference type="EMBL" id="KAA3474010.1"/>
    </source>
</evidence>
<accession>A0A5B6VXI9</accession>
<evidence type="ECO:0000313" key="3">
    <source>
        <dbReference type="Proteomes" id="UP000325315"/>
    </source>
</evidence>
<reference evidence="2" key="1">
    <citation type="submission" date="2019-08" db="EMBL/GenBank/DDBJ databases">
        <authorList>
            <person name="Liu F."/>
        </authorList>
    </citation>
    <scope>NUCLEOTIDE SEQUENCE [LARGE SCALE GENOMIC DNA]</scope>
    <source>
        <strain evidence="2">PA1801</strain>
        <tissue evidence="2">Leaf</tissue>
    </source>
</reference>
<dbReference type="InterPro" id="IPR041588">
    <property type="entry name" value="Integrase_H2C2"/>
</dbReference>